<gene>
    <name evidence="2" type="ORF">P171DRAFT_205163</name>
</gene>
<feature type="region of interest" description="Disordered" evidence="1">
    <location>
        <begin position="47"/>
        <end position="68"/>
    </location>
</feature>
<dbReference type="EMBL" id="MU001494">
    <property type="protein sequence ID" value="KAF2450109.1"/>
    <property type="molecule type" value="Genomic_DNA"/>
</dbReference>
<keyword evidence="3" id="KW-1185">Reference proteome</keyword>
<organism evidence="2 3">
    <name type="scientific">Karstenula rhodostoma CBS 690.94</name>
    <dbReference type="NCBI Taxonomy" id="1392251"/>
    <lineage>
        <taxon>Eukaryota</taxon>
        <taxon>Fungi</taxon>
        <taxon>Dikarya</taxon>
        <taxon>Ascomycota</taxon>
        <taxon>Pezizomycotina</taxon>
        <taxon>Dothideomycetes</taxon>
        <taxon>Pleosporomycetidae</taxon>
        <taxon>Pleosporales</taxon>
        <taxon>Massarineae</taxon>
        <taxon>Didymosphaeriaceae</taxon>
        <taxon>Karstenula</taxon>
    </lineage>
</organism>
<dbReference type="Proteomes" id="UP000799764">
    <property type="component" value="Unassembled WGS sequence"/>
</dbReference>
<proteinExistence type="predicted"/>
<evidence type="ECO:0000313" key="3">
    <source>
        <dbReference type="Proteomes" id="UP000799764"/>
    </source>
</evidence>
<sequence>MHIHLRPLTILTPCYPPVSRRITSIAISPDYGAGLTPKIKSVFNPWSEAPPRHPRHRLRNHSASNHSASRTLHLLRPHGDMLDANGLRGRKYVVGAEFVLGRYVHPIPSHPIPSRYSQPSSSISFPSSSSSRHLQASSSTYHLPSSLTLSFPYNMLLLVYCLLSSP</sequence>
<protein>
    <submittedName>
        <fullName evidence="2">Uncharacterized protein</fullName>
    </submittedName>
</protein>
<name>A0A9P4UFK5_9PLEO</name>
<evidence type="ECO:0000256" key="1">
    <source>
        <dbReference type="SAM" id="MobiDB-lite"/>
    </source>
</evidence>
<reference evidence="2" key="1">
    <citation type="journal article" date="2020" name="Stud. Mycol.">
        <title>101 Dothideomycetes genomes: a test case for predicting lifestyles and emergence of pathogens.</title>
        <authorList>
            <person name="Haridas S."/>
            <person name="Albert R."/>
            <person name="Binder M."/>
            <person name="Bloem J."/>
            <person name="Labutti K."/>
            <person name="Salamov A."/>
            <person name="Andreopoulos B."/>
            <person name="Baker S."/>
            <person name="Barry K."/>
            <person name="Bills G."/>
            <person name="Bluhm B."/>
            <person name="Cannon C."/>
            <person name="Castanera R."/>
            <person name="Culley D."/>
            <person name="Daum C."/>
            <person name="Ezra D."/>
            <person name="Gonzalez J."/>
            <person name="Henrissat B."/>
            <person name="Kuo A."/>
            <person name="Liang C."/>
            <person name="Lipzen A."/>
            <person name="Lutzoni F."/>
            <person name="Magnuson J."/>
            <person name="Mondo S."/>
            <person name="Nolan M."/>
            <person name="Ohm R."/>
            <person name="Pangilinan J."/>
            <person name="Park H.-J."/>
            <person name="Ramirez L."/>
            <person name="Alfaro M."/>
            <person name="Sun H."/>
            <person name="Tritt A."/>
            <person name="Yoshinaga Y."/>
            <person name="Zwiers L.-H."/>
            <person name="Turgeon B."/>
            <person name="Goodwin S."/>
            <person name="Spatafora J."/>
            <person name="Crous P."/>
            <person name="Grigoriev I."/>
        </authorList>
    </citation>
    <scope>NUCLEOTIDE SEQUENCE</scope>
    <source>
        <strain evidence="2">CBS 690.94</strain>
    </source>
</reference>
<evidence type="ECO:0000313" key="2">
    <source>
        <dbReference type="EMBL" id="KAF2450109.1"/>
    </source>
</evidence>
<comment type="caution">
    <text evidence="2">The sequence shown here is derived from an EMBL/GenBank/DDBJ whole genome shotgun (WGS) entry which is preliminary data.</text>
</comment>
<accession>A0A9P4UFK5</accession>
<dbReference type="AlphaFoldDB" id="A0A9P4UFK5"/>